<dbReference type="InterPro" id="IPR036575">
    <property type="entry name" value="TFIIS_cen_dom_sf"/>
</dbReference>
<protein>
    <recommendedName>
        <fullName evidence="1">TFIIS central domain-containing protein</fullName>
    </recommendedName>
</protein>
<dbReference type="STRING" id="3750.A0A498IIZ7"/>
<accession>A0A498IIZ7</accession>
<dbReference type="AlphaFoldDB" id="A0A498IIZ7"/>
<reference evidence="2 3" key="1">
    <citation type="submission" date="2018-10" db="EMBL/GenBank/DDBJ databases">
        <title>A high-quality apple genome assembly.</title>
        <authorList>
            <person name="Hu J."/>
        </authorList>
    </citation>
    <scope>NUCLEOTIDE SEQUENCE [LARGE SCALE GENOMIC DNA]</scope>
    <source>
        <strain evidence="3">cv. HFTH1</strain>
        <tissue evidence="2">Young leaf</tissue>
    </source>
</reference>
<dbReference type="EMBL" id="RDQH01000337">
    <property type="protein sequence ID" value="RXH83109.1"/>
    <property type="molecule type" value="Genomic_DNA"/>
</dbReference>
<proteinExistence type="predicted"/>
<name>A0A498IIZ7_MALDO</name>
<organism evidence="2 3">
    <name type="scientific">Malus domestica</name>
    <name type="common">Apple</name>
    <name type="synonym">Pyrus malus</name>
    <dbReference type="NCBI Taxonomy" id="3750"/>
    <lineage>
        <taxon>Eukaryota</taxon>
        <taxon>Viridiplantae</taxon>
        <taxon>Streptophyta</taxon>
        <taxon>Embryophyta</taxon>
        <taxon>Tracheophyta</taxon>
        <taxon>Spermatophyta</taxon>
        <taxon>Magnoliopsida</taxon>
        <taxon>eudicotyledons</taxon>
        <taxon>Gunneridae</taxon>
        <taxon>Pentapetalae</taxon>
        <taxon>rosids</taxon>
        <taxon>fabids</taxon>
        <taxon>Rosales</taxon>
        <taxon>Rosaceae</taxon>
        <taxon>Amygdaloideae</taxon>
        <taxon>Maleae</taxon>
        <taxon>Malus</taxon>
    </lineage>
</organism>
<dbReference type="SUPFAM" id="SSF46942">
    <property type="entry name" value="Elongation factor TFIIS domain 2"/>
    <property type="match status" value="1"/>
</dbReference>
<feature type="domain" description="TFIIS central" evidence="1">
    <location>
        <begin position="5"/>
        <end position="69"/>
    </location>
</feature>
<evidence type="ECO:0000259" key="1">
    <source>
        <dbReference type="Pfam" id="PF07500"/>
    </source>
</evidence>
<dbReference type="Pfam" id="PF07500">
    <property type="entry name" value="TFIIS_M"/>
    <property type="match status" value="1"/>
</dbReference>
<keyword evidence="3" id="KW-1185">Reference proteome</keyword>
<gene>
    <name evidence="2" type="ORF">DVH24_003607</name>
</gene>
<dbReference type="InterPro" id="IPR003618">
    <property type="entry name" value="TFIIS_cen_dom"/>
</dbReference>
<dbReference type="Gene3D" id="1.10.472.30">
    <property type="entry name" value="Transcription elongation factor S-II, central domain"/>
    <property type="match status" value="1"/>
</dbReference>
<dbReference type="GO" id="GO:0006351">
    <property type="term" value="P:DNA-templated transcription"/>
    <property type="evidence" value="ECO:0007669"/>
    <property type="project" value="InterPro"/>
</dbReference>
<evidence type="ECO:0000313" key="2">
    <source>
        <dbReference type="EMBL" id="RXH83109.1"/>
    </source>
</evidence>
<comment type="caution">
    <text evidence="2">The sequence shown here is derived from an EMBL/GenBank/DDBJ whole genome shotgun (WGS) entry which is preliminary data.</text>
</comment>
<dbReference type="Proteomes" id="UP000290289">
    <property type="component" value="Chromosome 11"/>
</dbReference>
<evidence type="ECO:0000313" key="3">
    <source>
        <dbReference type="Proteomes" id="UP000290289"/>
    </source>
</evidence>
<sequence>MDSVNACDPSKVAAQLESVLFENWVEESTVKYSTVFCCLHNPVNKNFRRQVLLGEISSKQLVNMSPDEVYDYLF</sequence>